<reference evidence="12 13" key="1">
    <citation type="journal article" date="2017" name="Curr. Biol.">
        <title>Genome architecture and evolution of a unichromosomal asexual nematode.</title>
        <authorList>
            <person name="Fradin H."/>
            <person name="Zegar C."/>
            <person name="Gutwein M."/>
            <person name="Lucas J."/>
            <person name="Kovtun M."/>
            <person name="Corcoran D."/>
            <person name="Baugh L.R."/>
            <person name="Kiontke K."/>
            <person name="Gunsalus K."/>
            <person name="Fitch D.H."/>
            <person name="Piano F."/>
        </authorList>
    </citation>
    <scope>NUCLEOTIDE SEQUENCE [LARGE SCALE GENOMIC DNA]</scope>
    <source>
        <strain evidence="12">PF1309</strain>
    </source>
</reference>
<feature type="region of interest" description="Disordered" evidence="9">
    <location>
        <begin position="128"/>
        <end position="161"/>
    </location>
</feature>
<evidence type="ECO:0000313" key="12">
    <source>
        <dbReference type="EMBL" id="PAV81863.1"/>
    </source>
</evidence>
<dbReference type="CDD" id="cd13314">
    <property type="entry name" value="PH_Rpn13"/>
    <property type="match status" value="1"/>
</dbReference>
<dbReference type="Gene3D" id="2.30.29.70">
    <property type="entry name" value="Proteasomal ubiquitin receptor Rpn13/ADRM1"/>
    <property type="match status" value="1"/>
</dbReference>
<name>A0A2A2L6R3_9BILA</name>
<comment type="caution">
    <text evidence="12">The sequence shown here is derived from an EMBL/GenBank/DDBJ whole genome shotgun (WGS) entry which is preliminary data.</text>
</comment>
<evidence type="ECO:0000256" key="9">
    <source>
        <dbReference type="SAM" id="MobiDB-lite"/>
    </source>
</evidence>
<comment type="similarity">
    <text evidence="3">Belongs to the ADRM1 family.</text>
</comment>
<feature type="domain" description="Pru" evidence="11">
    <location>
        <begin position="14"/>
        <end position="134"/>
    </location>
</feature>
<dbReference type="InterPro" id="IPR044867">
    <property type="entry name" value="DEUBAD_dom"/>
</dbReference>
<dbReference type="Pfam" id="PF04683">
    <property type="entry name" value="Rpn13_ADRM1_Pru"/>
    <property type="match status" value="1"/>
</dbReference>
<dbReference type="GO" id="GO:0005737">
    <property type="term" value="C:cytoplasm"/>
    <property type="evidence" value="ECO:0007669"/>
    <property type="project" value="UniProtKB-SubCell"/>
</dbReference>
<dbReference type="InterPro" id="IPR038108">
    <property type="entry name" value="RPN13_DEUBAD_sf"/>
</dbReference>
<sequence>MAAMFSTNRAAQGQGNGSLVEFKAGRSKLETLPAGGTKRKVVAEKTKGVVYIRQSPDQLMHFCWKNRETGAVVDDLIIFPGDTEFKEVKGCPDGKVYMLKFKSSKEYRLFWLQDGNVDVEKELVQKVNDALNKPPSSSRAAARGGSSERGGAIPAHGLPASSIGGFGPNEVRSFQRLAETGALGSLDQNQLMQLLQFMNQGNAEGAGMLPSLAPPANTDTPTLADPINPSAASSQEINQLNTLLRNLEPRPGSSNPAVSIDLSDAIAGDKVLDSIRNNADRLSPHLPQSEDPKQELETTVRSPQFRQASDIFGHAFSTGQMAPVLEQFNIPEEATKAAASGNLLEFARRLTEAEQGTSNSNNASAGGSAQSGAGSSAEEDNEDSNEPKEPQAKRGKKEADEEDKMDLD</sequence>
<protein>
    <recommendedName>
        <fullName evidence="8">Proteasomal ubiquitin receptor ADRM1 homolog</fullName>
    </recommendedName>
</protein>
<evidence type="ECO:0000256" key="4">
    <source>
        <dbReference type="ARBA" id="ARBA00022490"/>
    </source>
</evidence>
<evidence type="ECO:0000256" key="6">
    <source>
        <dbReference type="ARBA" id="ARBA00023242"/>
    </source>
</evidence>
<dbReference type="GO" id="GO:0070628">
    <property type="term" value="F:proteasome binding"/>
    <property type="evidence" value="ECO:0007669"/>
    <property type="project" value="TreeGrafter"/>
</dbReference>
<dbReference type="Pfam" id="PF16550">
    <property type="entry name" value="RPN13_C"/>
    <property type="match status" value="1"/>
</dbReference>
<keyword evidence="6" id="KW-0539">Nucleus</keyword>
<organism evidence="12 13">
    <name type="scientific">Diploscapter pachys</name>
    <dbReference type="NCBI Taxonomy" id="2018661"/>
    <lineage>
        <taxon>Eukaryota</taxon>
        <taxon>Metazoa</taxon>
        <taxon>Ecdysozoa</taxon>
        <taxon>Nematoda</taxon>
        <taxon>Chromadorea</taxon>
        <taxon>Rhabditida</taxon>
        <taxon>Rhabditina</taxon>
        <taxon>Rhabditomorpha</taxon>
        <taxon>Rhabditoidea</taxon>
        <taxon>Rhabditidae</taxon>
        <taxon>Diploscapter</taxon>
    </lineage>
</organism>
<keyword evidence="13" id="KW-1185">Reference proteome</keyword>
<dbReference type="GO" id="GO:0005634">
    <property type="term" value="C:nucleus"/>
    <property type="evidence" value="ECO:0007669"/>
    <property type="project" value="UniProtKB-SubCell"/>
</dbReference>
<dbReference type="InterPro" id="IPR044868">
    <property type="entry name" value="Rpn13/ADRM1_Pru"/>
</dbReference>
<dbReference type="GO" id="GO:0061133">
    <property type="term" value="F:endopeptidase activator activity"/>
    <property type="evidence" value="ECO:0007669"/>
    <property type="project" value="TreeGrafter"/>
</dbReference>
<dbReference type="OrthoDB" id="340431at2759"/>
<dbReference type="AlphaFoldDB" id="A0A2A2L6R3"/>
<evidence type="ECO:0000256" key="2">
    <source>
        <dbReference type="ARBA" id="ARBA00004496"/>
    </source>
</evidence>
<evidence type="ECO:0000256" key="1">
    <source>
        <dbReference type="ARBA" id="ARBA00004123"/>
    </source>
</evidence>
<proteinExistence type="inferred from homology"/>
<evidence type="ECO:0000256" key="8">
    <source>
        <dbReference type="ARBA" id="ARBA00070663"/>
    </source>
</evidence>
<dbReference type="PROSITE" id="PS51917">
    <property type="entry name" value="PRU"/>
    <property type="match status" value="1"/>
</dbReference>
<dbReference type="Proteomes" id="UP000218231">
    <property type="component" value="Unassembled WGS sequence"/>
</dbReference>
<comment type="subcellular location">
    <subcellularLocation>
        <location evidence="2">Cytoplasm</location>
    </subcellularLocation>
    <subcellularLocation>
        <location evidence="1">Nucleus</location>
    </subcellularLocation>
</comment>
<keyword evidence="4" id="KW-0963">Cytoplasm</keyword>
<dbReference type="InterPro" id="IPR006773">
    <property type="entry name" value="Rpn13/ADRM1"/>
</dbReference>
<evidence type="ECO:0000313" key="13">
    <source>
        <dbReference type="Proteomes" id="UP000218231"/>
    </source>
</evidence>
<feature type="region of interest" description="Disordered" evidence="9">
    <location>
        <begin position="351"/>
        <end position="408"/>
    </location>
</feature>
<dbReference type="PANTHER" id="PTHR12225">
    <property type="entry name" value="ADHESION REGULATING MOLECULE 1 110 KDA CELL MEMBRANE GLYCOPROTEIN"/>
    <property type="match status" value="1"/>
</dbReference>
<dbReference type="InterPro" id="IPR038633">
    <property type="entry name" value="Rpn13/ADRM1_Pru_sf"/>
</dbReference>
<evidence type="ECO:0000259" key="11">
    <source>
        <dbReference type="PROSITE" id="PS51917"/>
    </source>
</evidence>
<feature type="domain" description="DEUBAD" evidence="10">
    <location>
        <begin position="253"/>
        <end position="360"/>
    </location>
</feature>
<dbReference type="InterPro" id="IPR032368">
    <property type="entry name" value="RPN13_DEUBAD"/>
</dbReference>
<feature type="compositionally biased region" description="Low complexity" evidence="9">
    <location>
        <begin position="356"/>
        <end position="376"/>
    </location>
</feature>
<evidence type="ECO:0000259" key="10">
    <source>
        <dbReference type="PROSITE" id="PS51916"/>
    </source>
</evidence>
<evidence type="ECO:0000256" key="3">
    <source>
        <dbReference type="ARBA" id="ARBA00009216"/>
    </source>
</evidence>
<gene>
    <name evidence="12" type="ORF">WR25_17307</name>
</gene>
<feature type="region of interest" description="Disordered" evidence="9">
    <location>
        <begin position="280"/>
        <end position="300"/>
    </location>
</feature>
<evidence type="ECO:0000256" key="5">
    <source>
        <dbReference type="ARBA" id="ARBA00022942"/>
    </source>
</evidence>
<comment type="function">
    <text evidence="7">May function as a proteasomal ubiquitin receptor. May promote the deubiquitinating activity associated with the 26S proteasome.</text>
</comment>
<dbReference type="Gene3D" id="1.10.2020.20">
    <property type="match status" value="1"/>
</dbReference>
<evidence type="ECO:0000256" key="7">
    <source>
        <dbReference type="ARBA" id="ARBA00054744"/>
    </source>
</evidence>
<dbReference type="STRING" id="2018661.A0A2A2L6R3"/>
<dbReference type="GO" id="GO:0008541">
    <property type="term" value="C:proteasome regulatory particle, lid subcomplex"/>
    <property type="evidence" value="ECO:0007669"/>
    <property type="project" value="TreeGrafter"/>
</dbReference>
<feature type="compositionally biased region" description="Low complexity" evidence="9">
    <location>
        <begin position="136"/>
        <end position="152"/>
    </location>
</feature>
<dbReference type="EMBL" id="LIAE01007106">
    <property type="protein sequence ID" value="PAV81863.1"/>
    <property type="molecule type" value="Genomic_DNA"/>
</dbReference>
<dbReference type="PROSITE" id="PS51916">
    <property type="entry name" value="DEUBAD"/>
    <property type="match status" value="1"/>
</dbReference>
<accession>A0A2A2L6R3</accession>
<dbReference type="PANTHER" id="PTHR12225:SF0">
    <property type="entry name" value="PROTEASOMAL UBIQUITIN RECEPTOR ADRM1"/>
    <property type="match status" value="1"/>
</dbReference>
<dbReference type="FunFam" id="2.30.29.70:FF:000001">
    <property type="entry name" value="Proteasomal ubiquitin receptor ADRM1"/>
    <property type="match status" value="1"/>
</dbReference>
<keyword evidence="5" id="KW-0647">Proteasome</keyword>
<feature type="compositionally biased region" description="Basic and acidic residues" evidence="9">
    <location>
        <begin position="280"/>
        <end position="298"/>
    </location>
</feature>